<dbReference type="RefSeq" id="WP_171162509.1">
    <property type="nucleotide sequence ID" value="NZ_CP053073.1"/>
</dbReference>
<gene>
    <name evidence="2" type="ORF">DSM104440_02150</name>
</gene>
<feature type="chain" id="PRO_5026653187" description="DUF1161 domain-containing protein" evidence="1">
    <location>
        <begin position="20"/>
        <end position="74"/>
    </location>
</feature>
<name>A0A6M4H6S8_9PROT</name>
<dbReference type="KEGG" id="upl:DSM104440_02150"/>
<evidence type="ECO:0000313" key="3">
    <source>
        <dbReference type="Proteomes" id="UP000503096"/>
    </source>
</evidence>
<evidence type="ECO:0000313" key="2">
    <source>
        <dbReference type="EMBL" id="QJR15331.1"/>
    </source>
</evidence>
<dbReference type="AlphaFoldDB" id="A0A6M4H6S8"/>
<dbReference type="Proteomes" id="UP000503096">
    <property type="component" value="Chromosome"/>
</dbReference>
<organism evidence="2 3">
    <name type="scientific">Usitatibacter palustris</name>
    <dbReference type="NCBI Taxonomy" id="2732487"/>
    <lineage>
        <taxon>Bacteria</taxon>
        <taxon>Pseudomonadati</taxon>
        <taxon>Pseudomonadota</taxon>
        <taxon>Betaproteobacteria</taxon>
        <taxon>Nitrosomonadales</taxon>
        <taxon>Usitatibacteraceae</taxon>
        <taxon>Usitatibacter</taxon>
    </lineage>
</organism>
<protein>
    <recommendedName>
        <fullName evidence="4">DUF1161 domain-containing protein</fullName>
    </recommendedName>
</protein>
<dbReference type="InterPro" id="IPR010595">
    <property type="entry name" value="DUF1161"/>
</dbReference>
<feature type="signal peptide" evidence="1">
    <location>
        <begin position="1"/>
        <end position="19"/>
    </location>
</feature>
<dbReference type="EMBL" id="CP053073">
    <property type="protein sequence ID" value="QJR15331.1"/>
    <property type="molecule type" value="Genomic_DNA"/>
</dbReference>
<sequence>MKKIVLAMVLALVAMPVAARKTCDDLKAEIEAKMTKKGVKNPTLEAVANADVKDGKVVGSCDGGTKKLVYTRGK</sequence>
<reference evidence="2 3" key="1">
    <citation type="submission" date="2020-04" db="EMBL/GenBank/DDBJ databases">
        <title>Usitatibacter rugosus gen. nov., sp. nov. and Usitatibacter palustris sp. nov., novel members of Usitatibacteraceae fam. nov. within the order Nitrosomonadales isolated from soil.</title>
        <authorList>
            <person name="Huber K.J."/>
            <person name="Neumann-Schaal M."/>
            <person name="Geppert A."/>
            <person name="Luckner M."/>
            <person name="Wanner G."/>
            <person name="Overmann J."/>
        </authorList>
    </citation>
    <scope>NUCLEOTIDE SEQUENCE [LARGE SCALE GENOMIC DNA]</scope>
    <source>
        <strain evidence="2 3">Swamp67</strain>
    </source>
</reference>
<keyword evidence="3" id="KW-1185">Reference proteome</keyword>
<accession>A0A6M4H6S8</accession>
<proteinExistence type="predicted"/>
<dbReference type="InParanoid" id="A0A6M4H6S8"/>
<dbReference type="Pfam" id="PF06649">
    <property type="entry name" value="DUF1161"/>
    <property type="match status" value="1"/>
</dbReference>
<evidence type="ECO:0000256" key="1">
    <source>
        <dbReference type="SAM" id="SignalP"/>
    </source>
</evidence>
<evidence type="ECO:0008006" key="4">
    <source>
        <dbReference type="Google" id="ProtNLM"/>
    </source>
</evidence>
<keyword evidence="1" id="KW-0732">Signal</keyword>